<protein>
    <submittedName>
        <fullName evidence="2">DNA-deoxyinosine glycosylase</fullName>
    </submittedName>
</protein>
<dbReference type="InterPro" id="IPR036895">
    <property type="entry name" value="Uracil-DNA_glycosylase-like_sf"/>
</dbReference>
<dbReference type="RefSeq" id="WP_016185424.1">
    <property type="nucleotide sequence ID" value="NZ_ASWO01000005.1"/>
</dbReference>
<dbReference type="GO" id="GO:0016747">
    <property type="term" value="F:acyltransferase activity, transferring groups other than amino-acyl groups"/>
    <property type="evidence" value="ECO:0007669"/>
    <property type="project" value="InterPro"/>
</dbReference>
<reference evidence="2 3" key="1">
    <citation type="submission" date="2013-03" db="EMBL/GenBank/DDBJ databases">
        <title>The Genome Sequence of Enterococcus sulfureus ATCC_49903 (PacBio/Illumina hybrid assembly).</title>
        <authorList>
            <consortium name="The Broad Institute Genomics Platform"/>
            <consortium name="The Broad Institute Genome Sequencing Center for Infectious Disease"/>
            <person name="Earl A."/>
            <person name="Russ C."/>
            <person name="Gilmore M."/>
            <person name="Surin D."/>
            <person name="Walker B."/>
            <person name="Young S."/>
            <person name="Zeng Q."/>
            <person name="Gargeya S."/>
            <person name="Fitzgerald M."/>
            <person name="Haas B."/>
            <person name="Abouelleil A."/>
            <person name="Allen A.W."/>
            <person name="Alvarado L."/>
            <person name="Arachchi H.M."/>
            <person name="Berlin A.M."/>
            <person name="Chapman S.B."/>
            <person name="Gainer-Dewar J."/>
            <person name="Goldberg J."/>
            <person name="Griggs A."/>
            <person name="Gujja S."/>
            <person name="Hansen M."/>
            <person name="Howarth C."/>
            <person name="Imamovic A."/>
            <person name="Ireland A."/>
            <person name="Larimer J."/>
            <person name="McCowan C."/>
            <person name="Murphy C."/>
            <person name="Pearson M."/>
            <person name="Poon T.W."/>
            <person name="Priest M."/>
            <person name="Roberts A."/>
            <person name="Saif S."/>
            <person name="Shea T."/>
            <person name="Sisk P."/>
            <person name="Sykes S."/>
            <person name="Wortman J."/>
            <person name="Nusbaum C."/>
            <person name="Birren B."/>
        </authorList>
    </citation>
    <scope>NUCLEOTIDE SEQUENCE [LARGE SCALE GENOMIC DNA]</scope>
    <source>
        <strain evidence="2 3">ATCC 49903</strain>
    </source>
</reference>
<dbReference type="InterPro" id="IPR005122">
    <property type="entry name" value="Uracil-DNA_glycosylase-like"/>
</dbReference>
<dbReference type="STRING" id="1140003.OMY_00972"/>
<gene>
    <name evidence="2" type="ORF">I573_01706</name>
</gene>
<dbReference type="InterPro" id="IPR000182">
    <property type="entry name" value="GNAT_dom"/>
</dbReference>
<keyword evidence="3" id="KW-1185">Reference proteome</keyword>
<dbReference type="NCBIfam" id="TIGR04274">
    <property type="entry name" value="hypoxanDNAglyco"/>
    <property type="match status" value="1"/>
</dbReference>
<dbReference type="InterPro" id="IPR026353">
    <property type="entry name" value="Hypoxan-DNA_Glyclase"/>
</dbReference>
<dbReference type="eggNOG" id="COG3663">
    <property type="taxonomic scope" value="Bacteria"/>
</dbReference>
<dbReference type="Pfam" id="PF00583">
    <property type="entry name" value="Acetyltransf_1"/>
    <property type="match status" value="1"/>
</dbReference>
<dbReference type="CDD" id="cd10032">
    <property type="entry name" value="UDG-F6_HDG"/>
    <property type="match status" value="1"/>
</dbReference>
<feature type="domain" description="N-acetyltransferase" evidence="1">
    <location>
        <begin position="172"/>
        <end position="314"/>
    </location>
</feature>
<organism evidence="2 3">
    <name type="scientific">Enterococcus sulfureus ATCC 49903</name>
    <dbReference type="NCBI Taxonomy" id="1140003"/>
    <lineage>
        <taxon>Bacteria</taxon>
        <taxon>Bacillati</taxon>
        <taxon>Bacillota</taxon>
        <taxon>Bacilli</taxon>
        <taxon>Lactobacillales</taxon>
        <taxon>Enterococcaceae</taxon>
        <taxon>Enterococcus</taxon>
    </lineage>
</organism>
<dbReference type="PATRIC" id="fig|1140003.3.peg.928"/>
<dbReference type="Proteomes" id="UP000015961">
    <property type="component" value="Unassembled WGS sequence"/>
</dbReference>
<dbReference type="AlphaFoldDB" id="S0P6A8"/>
<evidence type="ECO:0000313" key="3">
    <source>
        <dbReference type="Proteomes" id="UP000015961"/>
    </source>
</evidence>
<dbReference type="OrthoDB" id="9796171at2"/>
<dbReference type="PROSITE" id="PS51186">
    <property type="entry name" value="GNAT"/>
    <property type="match status" value="1"/>
</dbReference>
<evidence type="ECO:0000259" key="1">
    <source>
        <dbReference type="PROSITE" id="PS51186"/>
    </source>
</evidence>
<dbReference type="Gene3D" id="3.40.630.30">
    <property type="match status" value="1"/>
</dbReference>
<evidence type="ECO:0000313" key="2">
    <source>
        <dbReference type="EMBL" id="EOT83981.1"/>
    </source>
</evidence>
<dbReference type="InterPro" id="IPR016181">
    <property type="entry name" value="Acyl_CoA_acyltransferase"/>
</dbReference>
<dbReference type="SUPFAM" id="SSF55729">
    <property type="entry name" value="Acyl-CoA N-acyltransferases (Nat)"/>
    <property type="match status" value="1"/>
</dbReference>
<comment type="caution">
    <text evidence="2">The sequence shown here is derived from an EMBL/GenBank/DDBJ whole genome shotgun (WGS) entry which is preliminary data.</text>
</comment>
<dbReference type="SUPFAM" id="SSF52141">
    <property type="entry name" value="Uracil-DNA glycosylase-like"/>
    <property type="match status" value="1"/>
</dbReference>
<proteinExistence type="predicted"/>
<accession>S0P6A8</accession>
<dbReference type="EMBL" id="ASWO01000005">
    <property type="protein sequence ID" value="EOT83981.1"/>
    <property type="molecule type" value="Genomic_DNA"/>
</dbReference>
<dbReference type="Gene3D" id="3.40.470.10">
    <property type="entry name" value="Uracil-DNA glycosylase-like domain"/>
    <property type="match status" value="1"/>
</dbReference>
<dbReference type="Pfam" id="PF03167">
    <property type="entry name" value="UDG"/>
    <property type="match status" value="1"/>
</dbReference>
<dbReference type="eggNOG" id="COG2153">
    <property type="taxonomic scope" value="Bacteria"/>
</dbReference>
<sequence length="314" mass="36402">MSETSFDPILPQHMHTLILGSAPGKRSLATQQYYAHKGNAFWPLVFSFTKHVYTTNYEEKLALLTRKKIGLWDVFDQFVREGSMDHQFQSVTLQPLATLFEEFPLSLVILNGKTATKTYYTNLDSTRSQWLTLSCPSTSGANNRQQQFRQKQWFLAYQISEQINVLAQKGYRLYFGHTPFIWSHVTHLRTEVFIQEQGIQFNDEFDDLHTVDQFDYFLLMDHDTPLATLRFQTKDNQTIQPDRFCVAQGVRNQGIGTILLSLYEHYGKFLGYSSSELVAEYQALEFYQKLGYHAIDAPHSVDNILCQTVIKSFD</sequence>
<name>S0P6A8_9ENTE</name>